<dbReference type="AlphaFoldDB" id="A0A1H8GFS8"/>
<gene>
    <name evidence="2" type="ORF">SAMN04488103_10535</name>
</gene>
<dbReference type="InterPro" id="IPR029062">
    <property type="entry name" value="Class_I_gatase-like"/>
</dbReference>
<keyword evidence="2" id="KW-0315">Glutamine amidotransferase</keyword>
<dbReference type="PANTHER" id="PTHR42695:SF5">
    <property type="entry name" value="GLUTAMINE AMIDOTRANSFERASE YLR126C-RELATED"/>
    <property type="match status" value="1"/>
</dbReference>
<dbReference type="GO" id="GO:0005829">
    <property type="term" value="C:cytosol"/>
    <property type="evidence" value="ECO:0007669"/>
    <property type="project" value="TreeGrafter"/>
</dbReference>
<keyword evidence="3" id="KW-1185">Reference proteome</keyword>
<evidence type="ECO:0000313" key="2">
    <source>
        <dbReference type="EMBL" id="SEN42168.1"/>
    </source>
</evidence>
<name>A0A1H8GFS8_9RHOB</name>
<feature type="domain" description="Glutamine amidotransferase" evidence="1">
    <location>
        <begin position="42"/>
        <end position="179"/>
    </location>
</feature>
<dbReference type="RefSeq" id="WP_091300971.1">
    <property type="nucleotide sequence ID" value="NZ_FOCE01000005.1"/>
</dbReference>
<dbReference type="STRING" id="933059.SAMN04488103_10535"/>
<dbReference type="PROSITE" id="PS51273">
    <property type="entry name" value="GATASE_TYPE_1"/>
    <property type="match status" value="1"/>
</dbReference>
<dbReference type="CDD" id="cd01741">
    <property type="entry name" value="GATase1_1"/>
    <property type="match status" value="1"/>
</dbReference>
<accession>A0A1H8GFS8</accession>
<keyword evidence="2" id="KW-0808">Transferase</keyword>
<dbReference type="SUPFAM" id="SSF52317">
    <property type="entry name" value="Class I glutamine amidotransferase-like"/>
    <property type="match status" value="1"/>
</dbReference>
<dbReference type="InterPro" id="IPR044992">
    <property type="entry name" value="ChyE-like"/>
</dbReference>
<organism evidence="2 3">
    <name type="scientific">Gemmobacter aquatilis</name>
    <dbReference type="NCBI Taxonomy" id="933059"/>
    <lineage>
        <taxon>Bacteria</taxon>
        <taxon>Pseudomonadati</taxon>
        <taxon>Pseudomonadota</taxon>
        <taxon>Alphaproteobacteria</taxon>
        <taxon>Rhodobacterales</taxon>
        <taxon>Paracoccaceae</taxon>
        <taxon>Gemmobacter</taxon>
    </lineage>
</organism>
<dbReference type="Pfam" id="PF00117">
    <property type="entry name" value="GATase"/>
    <property type="match status" value="1"/>
</dbReference>
<dbReference type="GO" id="GO:0016740">
    <property type="term" value="F:transferase activity"/>
    <property type="evidence" value="ECO:0007669"/>
    <property type="project" value="UniProtKB-KW"/>
</dbReference>
<dbReference type="Gene3D" id="3.40.50.880">
    <property type="match status" value="1"/>
</dbReference>
<dbReference type="InterPro" id="IPR017926">
    <property type="entry name" value="GATASE"/>
</dbReference>
<dbReference type="Proteomes" id="UP000198761">
    <property type="component" value="Unassembled WGS sequence"/>
</dbReference>
<protein>
    <submittedName>
        <fullName evidence="2">GMP synthase-Glutamine amidotransferase</fullName>
    </submittedName>
</protein>
<sequence>MRVAIVENTAITHHGQVGVALHEAGARIGLYRPFADGRLPELAGYDALVVFGGEQTACDDAAYPYLPVLAQRMRAFSAADRAVLGICLGSQILARGFGGRNILGATPEFGWCEVALTAAAADDPVLGALPPAFAVFQWHSDTFTLPDGAVHLGRSGAVAHQAFRLGRATWGTQFHFEANRRVVADWTREFPDLTEAMQPGWAAAHPGLAERLGVEADRIGLEIARGFVAQI</sequence>
<evidence type="ECO:0000313" key="3">
    <source>
        <dbReference type="Proteomes" id="UP000198761"/>
    </source>
</evidence>
<reference evidence="2 3" key="1">
    <citation type="submission" date="2016-10" db="EMBL/GenBank/DDBJ databases">
        <authorList>
            <person name="de Groot N.N."/>
        </authorList>
    </citation>
    <scope>NUCLEOTIDE SEQUENCE [LARGE SCALE GENOMIC DNA]</scope>
    <source>
        <strain evidence="2 3">DSM 3857</strain>
    </source>
</reference>
<dbReference type="OrthoDB" id="9794816at2"/>
<proteinExistence type="predicted"/>
<dbReference type="EMBL" id="FOCE01000005">
    <property type="protein sequence ID" value="SEN42168.1"/>
    <property type="molecule type" value="Genomic_DNA"/>
</dbReference>
<dbReference type="PANTHER" id="PTHR42695">
    <property type="entry name" value="GLUTAMINE AMIDOTRANSFERASE YLR126C-RELATED"/>
    <property type="match status" value="1"/>
</dbReference>
<evidence type="ECO:0000259" key="1">
    <source>
        <dbReference type="Pfam" id="PF00117"/>
    </source>
</evidence>